<dbReference type="Gene3D" id="3.40.50.720">
    <property type="entry name" value="NAD(P)-binding Rossmann-like Domain"/>
    <property type="match status" value="1"/>
</dbReference>
<evidence type="ECO:0000259" key="2">
    <source>
        <dbReference type="Pfam" id="PF01370"/>
    </source>
</evidence>
<sequence>MRTLVTGGAGFIGSNLVDALLDAGHEVVILDDLSSGKEANLEQAMARGAILEIGDIRDGEHVTSVVAKHRPEWVFHLAAQMDVRVSLEQPALDARKNVEGTVNVLEAGRLHGVQRVVFSSTGGAIYGDTELIPTPETEPCLPMSAYGQSKFCAEQYLGLFHRLYGLSSIALRFGNVYGPRQDPHGEAGVIAIFCGKLKQGERPKIFGTGEQTRDYIYVGDLVQAIIAAAQSSETDPINLGTEEETSVLTLVRILTDLSGIGGDPEFAPARLGELDRSCLAVTRAGDALGWTPATAIAEGLEKTWASTPDP</sequence>
<accession>A0ABY5PHU8</accession>
<dbReference type="SUPFAM" id="SSF51735">
    <property type="entry name" value="NAD(P)-binding Rossmann-fold domains"/>
    <property type="match status" value="1"/>
</dbReference>
<protein>
    <submittedName>
        <fullName evidence="3">NAD-dependent epimerase/dehydratase family protein</fullName>
    </submittedName>
</protein>
<dbReference type="InterPro" id="IPR036291">
    <property type="entry name" value="NAD(P)-bd_dom_sf"/>
</dbReference>
<comment type="similarity">
    <text evidence="1">Belongs to the NAD(P)-dependent epimerase/dehydratase family.</text>
</comment>
<dbReference type="Pfam" id="PF01370">
    <property type="entry name" value="Epimerase"/>
    <property type="match status" value="1"/>
</dbReference>
<dbReference type="PANTHER" id="PTHR43000">
    <property type="entry name" value="DTDP-D-GLUCOSE 4,6-DEHYDRATASE-RELATED"/>
    <property type="match status" value="1"/>
</dbReference>
<evidence type="ECO:0000313" key="4">
    <source>
        <dbReference type="Proteomes" id="UP001058860"/>
    </source>
</evidence>
<gene>
    <name evidence="3" type="ORF">LRS13_01010</name>
</gene>
<dbReference type="Proteomes" id="UP001058860">
    <property type="component" value="Chromosome"/>
</dbReference>
<keyword evidence="4" id="KW-1185">Reference proteome</keyword>
<name>A0ABY5PHU8_9ACTN</name>
<feature type="domain" description="NAD-dependent epimerase/dehydratase" evidence="2">
    <location>
        <begin position="4"/>
        <end position="240"/>
    </location>
</feature>
<dbReference type="Gene3D" id="3.90.25.10">
    <property type="entry name" value="UDP-galactose 4-epimerase, domain 1"/>
    <property type="match status" value="1"/>
</dbReference>
<reference evidence="4" key="1">
    <citation type="submission" date="2021-11" db="EMBL/GenBank/DDBJ databases">
        <title>Cultivation dependent microbiological survey of springs from the worlds oldest radium mine currently devoted to the extraction of radon-saturated water.</title>
        <authorList>
            <person name="Kapinusova G."/>
            <person name="Smrhova T."/>
            <person name="Strejcek M."/>
            <person name="Suman J."/>
            <person name="Jani K."/>
            <person name="Pajer P."/>
            <person name="Uhlik O."/>
        </authorList>
    </citation>
    <scope>NUCLEOTIDE SEQUENCE [LARGE SCALE GENOMIC DNA]</scope>
    <source>
        <strain evidence="4">J379</strain>
    </source>
</reference>
<proteinExistence type="inferred from homology"/>
<evidence type="ECO:0000313" key="3">
    <source>
        <dbReference type="EMBL" id="UUY04137.1"/>
    </source>
</evidence>
<evidence type="ECO:0000256" key="1">
    <source>
        <dbReference type="ARBA" id="ARBA00007637"/>
    </source>
</evidence>
<dbReference type="InterPro" id="IPR001509">
    <property type="entry name" value="Epimerase_deHydtase"/>
</dbReference>
<organism evidence="3 4">
    <name type="scientific">Svornostia abyssi</name>
    <dbReference type="NCBI Taxonomy" id="2898438"/>
    <lineage>
        <taxon>Bacteria</taxon>
        <taxon>Bacillati</taxon>
        <taxon>Actinomycetota</taxon>
        <taxon>Thermoleophilia</taxon>
        <taxon>Solirubrobacterales</taxon>
        <taxon>Baekduiaceae</taxon>
        <taxon>Svornostia</taxon>
    </lineage>
</organism>
<dbReference type="RefSeq" id="WP_353864630.1">
    <property type="nucleotide sequence ID" value="NZ_CP088295.1"/>
</dbReference>
<dbReference type="EMBL" id="CP088295">
    <property type="protein sequence ID" value="UUY04137.1"/>
    <property type="molecule type" value="Genomic_DNA"/>
</dbReference>